<sequence length="102" mass="12704">MIHPIMLRQSRILQRMTLEVNIFLVCRKVEILKYYIWALAVFSIRYHHKPTMFSYSSYLERWDHRGFLFERRERAEATLYFFNYHCKVSMLNNVKILHWRTT</sequence>
<name>A0A8D9F7N0_9HEMI</name>
<dbReference type="EMBL" id="HBUF01613687">
    <property type="protein sequence ID" value="CAG6779369.1"/>
    <property type="molecule type" value="Transcribed_RNA"/>
</dbReference>
<protein>
    <submittedName>
        <fullName evidence="1">Uncharacterized protein</fullName>
    </submittedName>
</protein>
<dbReference type="AlphaFoldDB" id="A0A8D9F7N0"/>
<organism evidence="1">
    <name type="scientific">Cacopsylla melanoneura</name>
    <dbReference type="NCBI Taxonomy" id="428564"/>
    <lineage>
        <taxon>Eukaryota</taxon>
        <taxon>Metazoa</taxon>
        <taxon>Ecdysozoa</taxon>
        <taxon>Arthropoda</taxon>
        <taxon>Hexapoda</taxon>
        <taxon>Insecta</taxon>
        <taxon>Pterygota</taxon>
        <taxon>Neoptera</taxon>
        <taxon>Paraneoptera</taxon>
        <taxon>Hemiptera</taxon>
        <taxon>Sternorrhyncha</taxon>
        <taxon>Psylloidea</taxon>
        <taxon>Psyllidae</taxon>
        <taxon>Psyllinae</taxon>
        <taxon>Cacopsylla</taxon>
    </lineage>
</organism>
<evidence type="ECO:0000313" key="1">
    <source>
        <dbReference type="EMBL" id="CAG6779369.1"/>
    </source>
</evidence>
<accession>A0A8D9F7N0</accession>
<proteinExistence type="predicted"/>
<reference evidence="1" key="1">
    <citation type="submission" date="2021-05" db="EMBL/GenBank/DDBJ databases">
        <authorList>
            <person name="Alioto T."/>
            <person name="Alioto T."/>
            <person name="Gomez Garrido J."/>
        </authorList>
    </citation>
    <scope>NUCLEOTIDE SEQUENCE</scope>
</reference>